<reference evidence="2 3" key="1">
    <citation type="submission" date="2015-12" db="EMBL/GenBank/DDBJ databases">
        <title>Dictyostelia acquired genes for synthesis and detection of signals that induce cell-type specialization by lateral gene transfer from prokaryotes.</title>
        <authorList>
            <person name="Gloeckner G."/>
            <person name="Schaap P."/>
        </authorList>
    </citation>
    <scope>NUCLEOTIDE SEQUENCE [LARGE SCALE GENOMIC DNA]</scope>
    <source>
        <strain evidence="2 3">TK</strain>
    </source>
</reference>
<keyword evidence="3" id="KW-1185">Reference proteome</keyword>
<feature type="region of interest" description="Disordered" evidence="1">
    <location>
        <begin position="425"/>
        <end position="444"/>
    </location>
</feature>
<proteinExistence type="predicted"/>
<gene>
    <name evidence="2" type="ORF">DLAC_02773</name>
</gene>
<feature type="compositionally biased region" description="Polar residues" evidence="1">
    <location>
        <begin position="428"/>
        <end position="444"/>
    </location>
</feature>
<evidence type="ECO:0000313" key="3">
    <source>
        <dbReference type="Proteomes" id="UP000076078"/>
    </source>
</evidence>
<evidence type="ECO:0000313" key="2">
    <source>
        <dbReference type="EMBL" id="KYR00732.1"/>
    </source>
</evidence>
<organism evidence="2 3">
    <name type="scientific">Tieghemostelium lacteum</name>
    <name type="common">Slime mold</name>
    <name type="synonym">Dictyostelium lacteum</name>
    <dbReference type="NCBI Taxonomy" id="361077"/>
    <lineage>
        <taxon>Eukaryota</taxon>
        <taxon>Amoebozoa</taxon>
        <taxon>Evosea</taxon>
        <taxon>Eumycetozoa</taxon>
        <taxon>Dictyostelia</taxon>
        <taxon>Dictyosteliales</taxon>
        <taxon>Raperosteliaceae</taxon>
        <taxon>Tieghemostelium</taxon>
    </lineage>
</organism>
<name>A0A152A389_TIELA</name>
<accession>A0A152A389</accession>
<sequence>MNIPDELNIHHHNIYPITPQSSPPPPSSSDFISIICNNNDNLNNNNYNNNNINSVKILKNKNGRKPNSVKSTLGQVKISPKSIISSGLSPSGGKSIMYYKKFQCNHYIQEDNIIIQCSERFHSFKEYLLHRSQPHADCIINCAGCNYDQQGDESIVSPRSLPSFYTNQFTNIPECDSGNSTPGMPHDLSVEYGSSCSSDDMGMYSDDSNSSQIVPYSIHGSLNNIFMQTPMSSDSIKMKKSNIVAPQKPIVKSPTIEQVYEYYKQRDYMENEKRERRCCHYGCNDIVHYAGYARHYSNHKIHHHGQNIPYCIGCDMRLNLNLIREYKQKRKDLNQKKKSQSLRKDPELKEAYKKLEILIPINDFNEFYCNLKKKVYELRPAGSPVTPISSPMLLGRRSNKKHHNQPQNIGAASTTMNRLSIMGHVGSRNRNQQSTTTTAKYGASVTESSPMHLKMILNDNNNGNDIYNYYNNLQLTIDQQTTSTLDEMDIKYQFQQPTSLPMSLVCSNDTNFYWSSNEKSEIQQEIDINQEFEILSSSPSKISI</sequence>
<evidence type="ECO:0000256" key="1">
    <source>
        <dbReference type="SAM" id="MobiDB-lite"/>
    </source>
</evidence>
<protein>
    <submittedName>
        <fullName evidence="2">Uncharacterized protein</fullName>
    </submittedName>
</protein>
<dbReference type="EMBL" id="LODT01000013">
    <property type="protein sequence ID" value="KYR00732.1"/>
    <property type="molecule type" value="Genomic_DNA"/>
</dbReference>
<dbReference type="InParanoid" id="A0A152A389"/>
<comment type="caution">
    <text evidence="2">The sequence shown here is derived from an EMBL/GenBank/DDBJ whole genome shotgun (WGS) entry which is preliminary data.</text>
</comment>
<dbReference type="AlphaFoldDB" id="A0A152A389"/>
<dbReference type="Proteomes" id="UP000076078">
    <property type="component" value="Unassembled WGS sequence"/>
</dbReference>